<comment type="caution">
    <text evidence="1">The sequence shown here is derived from an EMBL/GenBank/DDBJ whole genome shotgun (WGS) entry which is preliminary data.</text>
</comment>
<dbReference type="AlphaFoldDB" id="A0A414Q837"/>
<proteinExistence type="predicted"/>
<accession>A0A414Q837</accession>
<dbReference type="Pfam" id="PF03837">
    <property type="entry name" value="RecT"/>
    <property type="match status" value="1"/>
</dbReference>
<dbReference type="InterPro" id="IPR004590">
    <property type="entry name" value="ssDNA_annealing_RecT"/>
</dbReference>
<dbReference type="Proteomes" id="UP000283762">
    <property type="component" value="Unassembled WGS sequence"/>
</dbReference>
<sequence length="271" mass="30510">MSTITTIPQLKSMLANDNVKARFKEILGKKAPGFISSIVAVANSNTLLQKAEPQSIMNAAVVAATLDLPINPNLGFAYVVPYGNQAQFQMGWRGFVQLAMRSGQYKTINVNEIYEGEIKKSNRFTGEYEFGERASDKIVGYMAYFSLINGFEKFLYMSKEDCEKHGRKFSQTYKRGTGIWSTDFDSMAKKTVLKMLLSKFGILSIEMQRAQTFDQAIIKDNLAETDIDEAEVSYNDNPDNEEARRNAMKEALQEAEVVDENTGELFNTETK</sequence>
<dbReference type="InterPro" id="IPR018330">
    <property type="entry name" value="RecT_fam"/>
</dbReference>
<dbReference type="EMBL" id="QRHJ01000009">
    <property type="protein sequence ID" value="RHF76949.1"/>
    <property type="molecule type" value="Genomic_DNA"/>
</dbReference>
<dbReference type="GO" id="GO:0006259">
    <property type="term" value="P:DNA metabolic process"/>
    <property type="evidence" value="ECO:0007669"/>
    <property type="project" value="InterPro"/>
</dbReference>
<name>A0A414Q837_BACSE</name>
<dbReference type="NCBIfam" id="TIGR00616">
    <property type="entry name" value="rect"/>
    <property type="match status" value="1"/>
</dbReference>
<gene>
    <name evidence="1" type="ORF">DW668_05010</name>
</gene>
<protein>
    <submittedName>
        <fullName evidence="1">Recombinase RecT</fullName>
    </submittedName>
</protein>
<dbReference type="GO" id="GO:0003677">
    <property type="term" value="F:DNA binding"/>
    <property type="evidence" value="ECO:0007669"/>
    <property type="project" value="InterPro"/>
</dbReference>
<evidence type="ECO:0000313" key="2">
    <source>
        <dbReference type="Proteomes" id="UP000283762"/>
    </source>
</evidence>
<reference evidence="1 2" key="1">
    <citation type="submission" date="2018-08" db="EMBL/GenBank/DDBJ databases">
        <title>A genome reference for cultivated species of the human gut microbiota.</title>
        <authorList>
            <person name="Zou Y."/>
            <person name="Xue W."/>
            <person name="Luo G."/>
        </authorList>
    </citation>
    <scope>NUCLEOTIDE SEQUENCE [LARGE SCALE GENOMIC DNA]</scope>
    <source>
        <strain evidence="1 2">AM25-16</strain>
    </source>
</reference>
<evidence type="ECO:0000313" key="1">
    <source>
        <dbReference type="EMBL" id="RHF76949.1"/>
    </source>
</evidence>
<organism evidence="1 2">
    <name type="scientific">Bacteroides stercoris</name>
    <dbReference type="NCBI Taxonomy" id="46506"/>
    <lineage>
        <taxon>Bacteria</taxon>
        <taxon>Pseudomonadati</taxon>
        <taxon>Bacteroidota</taxon>
        <taxon>Bacteroidia</taxon>
        <taxon>Bacteroidales</taxon>
        <taxon>Bacteroidaceae</taxon>
        <taxon>Bacteroides</taxon>
    </lineage>
</organism>
<dbReference type="RefSeq" id="WP_118206945.1">
    <property type="nucleotide sequence ID" value="NZ_QRHJ01000009.1"/>
</dbReference>